<sequence>MRGQTAGFQWLKEHLNLQYFNLTHVSIIGSRNKIEIGIDNVVEETFGAKYAPVEDDMLPHIEFGLKYDDFNLDFLNAVFKQTDEDEIIRYIQKNPTGKYSRKIGFLYEWLTEKKLYLDFSIKGNYVDLLDSEKYVTSSVNKNSKWRINDNLLGGKDFCPIVRNTHQLKELLNVDYSGEIEHLKSEYSAEIFNRATQYLYRKETKSSYEIESEKPTADRMNRFVNLLYDAGKKSVQETLTEKNLTHLQNAIVDPRYKQDGYRKFQNYIGQTNYRLEEIYHYVCPPSMLVHPMMDGLLISEEKTRSLSSIIRAAIVSFGFVFIHPFLDGNGRIHRFLIHDFLARDGFVEKGVIIPVSAHMLNNMAEYDAILESYSMHLMKRIQFSKDEEGELIINNIEEVESYYKYPDLTAQTLFLAKTIKETIKQDLNDELVFLERYDELKKEILNLIDMPDQRANEIIVFLHQNKGVFPNRRKKNFSEITEDEFSRIEEIYQAIFS</sequence>
<dbReference type="PANTHER" id="PTHR13504:SF38">
    <property type="entry name" value="FIDO DOMAIN-CONTAINING PROTEIN"/>
    <property type="match status" value="1"/>
</dbReference>
<keyword evidence="2" id="KW-0067">ATP-binding</keyword>
<dbReference type="PANTHER" id="PTHR13504">
    <property type="entry name" value="FIDO DOMAIN-CONTAINING PROTEIN DDB_G0283145"/>
    <property type="match status" value="1"/>
</dbReference>
<dbReference type="InterPro" id="IPR036597">
    <property type="entry name" value="Fido-like_dom_sf"/>
</dbReference>
<dbReference type="AlphaFoldDB" id="A0A7H1DZW8"/>
<proteinExistence type="predicted"/>
<name>A0A7H1DZW8_9FLAO</name>
<dbReference type="Pfam" id="PF02661">
    <property type="entry name" value="Fic"/>
    <property type="match status" value="1"/>
</dbReference>
<protein>
    <submittedName>
        <fullName evidence="4">Fic family protein</fullName>
    </submittedName>
</protein>
<keyword evidence="2" id="KW-0547">Nucleotide-binding</keyword>
<dbReference type="Gene3D" id="1.10.3290.10">
    <property type="entry name" value="Fido-like domain"/>
    <property type="match status" value="1"/>
</dbReference>
<evidence type="ECO:0000256" key="1">
    <source>
        <dbReference type="PIRSR" id="PIRSR640198-1"/>
    </source>
</evidence>
<dbReference type="EMBL" id="CP060203">
    <property type="protein sequence ID" value="QNS42526.1"/>
    <property type="molecule type" value="Genomic_DNA"/>
</dbReference>
<feature type="domain" description="Fido" evidence="3">
    <location>
        <begin position="238"/>
        <end position="385"/>
    </location>
</feature>
<dbReference type="GO" id="GO:0005524">
    <property type="term" value="F:ATP binding"/>
    <property type="evidence" value="ECO:0007669"/>
    <property type="project" value="UniProtKB-KW"/>
</dbReference>
<dbReference type="InterPro" id="IPR040198">
    <property type="entry name" value="Fido_containing"/>
</dbReference>
<accession>A0A7H1DZW8</accession>
<gene>
    <name evidence="4" type="ORF">H0S70_06060</name>
</gene>
<dbReference type="KEGG" id="cmaq:H0S70_06060"/>
<keyword evidence="5" id="KW-1185">Reference proteome</keyword>
<dbReference type="PROSITE" id="PS51459">
    <property type="entry name" value="FIDO"/>
    <property type="match status" value="1"/>
</dbReference>
<feature type="binding site" evidence="2">
    <location>
        <begin position="326"/>
        <end position="333"/>
    </location>
    <ligand>
        <name>ATP</name>
        <dbReference type="ChEBI" id="CHEBI:30616"/>
    </ligand>
</feature>
<evidence type="ECO:0000256" key="2">
    <source>
        <dbReference type="PIRSR" id="PIRSR640198-2"/>
    </source>
</evidence>
<evidence type="ECO:0000313" key="5">
    <source>
        <dbReference type="Proteomes" id="UP000516438"/>
    </source>
</evidence>
<reference evidence="4 5" key="1">
    <citation type="submission" date="2020-07" db="EMBL/GenBank/DDBJ databases">
        <title>Complete genome and description of Chryseobacterium manosquense strain Marseille-Q2069 sp. nov.</title>
        <authorList>
            <person name="Boxberger M."/>
        </authorList>
    </citation>
    <scope>NUCLEOTIDE SEQUENCE [LARGE SCALE GENOMIC DNA]</scope>
    <source>
        <strain evidence="4 5">Marseille-Q2069</strain>
    </source>
</reference>
<dbReference type="RefSeq" id="WP_123248116.1">
    <property type="nucleotide sequence ID" value="NZ_CP060203.1"/>
</dbReference>
<organism evidence="4 5">
    <name type="scientific">Chryseobacterium manosquense</name>
    <dbReference type="NCBI Taxonomy" id="2754694"/>
    <lineage>
        <taxon>Bacteria</taxon>
        <taxon>Pseudomonadati</taxon>
        <taxon>Bacteroidota</taxon>
        <taxon>Flavobacteriia</taxon>
        <taxon>Flavobacteriales</taxon>
        <taxon>Weeksellaceae</taxon>
        <taxon>Chryseobacterium group</taxon>
        <taxon>Chryseobacterium</taxon>
    </lineage>
</organism>
<dbReference type="SUPFAM" id="SSF140931">
    <property type="entry name" value="Fic-like"/>
    <property type="match status" value="1"/>
</dbReference>
<evidence type="ECO:0000259" key="3">
    <source>
        <dbReference type="PROSITE" id="PS51459"/>
    </source>
</evidence>
<dbReference type="InterPro" id="IPR003812">
    <property type="entry name" value="Fido"/>
</dbReference>
<feature type="active site" evidence="1">
    <location>
        <position position="322"/>
    </location>
</feature>
<dbReference type="Proteomes" id="UP000516438">
    <property type="component" value="Chromosome"/>
</dbReference>
<evidence type="ECO:0000313" key="4">
    <source>
        <dbReference type="EMBL" id="QNS42526.1"/>
    </source>
</evidence>